<name>A0A8S5MLE1_9CAUD</name>
<accession>A0A8S5MLE1</accession>
<dbReference type="EMBL" id="BK014928">
    <property type="protein sequence ID" value="DAD83137.1"/>
    <property type="molecule type" value="Genomic_DNA"/>
</dbReference>
<evidence type="ECO:0000313" key="1">
    <source>
        <dbReference type="EMBL" id="DAD83137.1"/>
    </source>
</evidence>
<proteinExistence type="predicted"/>
<sequence length="88" mass="9996">MMRTPDPEERQLAQEIRELSMTAWMQSREHYARLFREAYPLAAAVLEKQSQPLAELGDPVEKLASVRATLGDVADFLQALSDKPFGDY</sequence>
<protein>
    <submittedName>
        <fullName evidence="1">Uncharacterized protein</fullName>
    </submittedName>
</protein>
<reference evidence="1" key="1">
    <citation type="journal article" date="2021" name="Proc. Natl. Acad. Sci. U.S.A.">
        <title>A Catalog of Tens of Thousands of Viruses from Human Metagenomes Reveals Hidden Associations with Chronic Diseases.</title>
        <authorList>
            <person name="Tisza M.J."/>
            <person name="Buck C.B."/>
        </authorList>
    </citation>
    <scope>NUCLEOTIDE SEQUENCE</scope>
    <source>
        <strain evidence="1">Ctlpi2</strain>
    </source>
</reference>
<organism evidence="1">
    <name type="scientific">Podoviridae sp. ctlpi2</name>
    <dbReference type="NCBI Taxonomy" id="2826574"/>
    <lineage>
        <taxon>Viruses</taxon>
        <taxon>Duplodnaviria</taxon>
        <taxon>Heunggongvirae</taxon>
        <taxon>Uroviricota</taxon>
        <taxon>Caudoviricetes</taxon>
    </lineage>
</organism>